<dbReference type="Proteomes" id="UP000694853">
    <property type="component" value="Unplaced"/>
</dbReference>
<dbReference type="AlphaFoldDB" id="A0A8B8L1I4"/>
<dbReference type="InterPro" id="IPR001878">
    <property type="entry name" value="Znf_CCHC"/>
</dbReference>
<dbReference type="GO" id="GO:0008270">
    <property type="term" value="F:zinc ion binding"/>
    <property type="evidence" value="ECO:0007669"/>
    <property type="project" value="UniProtKB-KW"/>
</dbReference>
<gene>
    <name evidence="15" type="primary">LOC113861016</name>
</gene>
<dbReference type="Pfam" id="PF03159">
    <property type="entry name" value="XRN_N"/>
    <property type="match status" value="1"/>
</dbReference>
<dbReference type="SUPFAM" id="SSF57756">
    <property type="entry name" value="Retrovirus zinc finger-like domains"/>
    <property type="match status" value="1"/>
</dbReference>
<reference evidence="15" key="2">
    <citation type="submission" date="2025-08" db="UniProtKB">
        <authorList>
            <consortium name="RefSeq"/>
        </authorList>
    </citation>
    <scope>IDENTIFICATION</scope>
    <source>
        <tissue evidence="15">Young leaves</tissue>
    </source>
</reference>
<keyword evidence="3 9" id="KW-0540">Nuclease</keyword>
<comment type="similarity">
    <text evidence="1 9">Belongs to the 5'-3' exonuclease family. XRN2/RAT1 subfamily.</text>
</comment>
<keyword evidence="4" id="KW-0479">Metal-binding</keyword>
<evidence type="ECO:0000256" key="7">
    <source>
        <dbReference type="ARBA" id="ARBA00022833"/>
    </source>
</evidence>
<dbReference type="Gene3D" id="3.40.50.12390">
    <property type="match status" value="2"/>
</dbReference>
<evidence type="ECO:0000313" key="14">
    <source>
        <dbReference type="Proteomes" id="UP000694853"/>
    </source>
</evidence>
<dbReference type="GO" id="GO:0006397">
    <property type="term" value="P:mRNA processing"/>
    <property type="evidence" value="ECO:0007669"/>
    <property type="project" value="UniProtKB-UniRule"/>
</dbReference>
<keyword evidence="2 9" id="KW-0507">mRNA processing</keyword>
<dbReference type="FunFam" id="3.40.50.12390:FF:000001">
    <property type="entry name" value="5'-3' exoribonuclease"/>
    <property type="match status" value="1"/>
</dbReference>
<dbReference type="GO" id="GO:0004534">
    <property type="term" value="F:5'-3' RNA exonuclease activity"/>
    <property type="evidence" value="ECO:0007669"/>
    <property type="project" value="UniProtKB-UniRule"/>
</dbReference>
<dbReference type="InterPro" id="IPR004859">
    <property type="entry name" value="Xrn1_N"/>
</dbReference>
<evidence type="ECO:0000256" key="10">
    <source>
        <dbReference type="PROSITE-ProRule" id="PRU00047"/>
    </source>
</evidence>
<dbReference type="GeneID" id="113861016"/>
<evidence type="ECO:0000256" key="9">
    <source>
        <dbReference type="PIRNR" id="PIRNR037239"/>
    </source>
</evidence>
<dbReference type="PIRSF" id="PIRSF037239">
    <property type="entry name" value="Exonuclease_Xrn2"/>
    <property type="match status" value="1"/>
</dbReference>
<evidence type="ECO:0000256" key="11">
    <source>
        <dbReference type="SAM" id="Coils"/>
    </source>
</evidence>
<keyword evidence="5 10" id="KW-0863">Zinc-finger</keyword>
<dbReference type="FunFam" id="1.25.40.1050:FF:000002">
    <property type="entry name" value="5'-3' exoribonuclease"/>
    <property type="match status" value="1"/>
</dbReference>
<evidence type="ECO:0000256" key="1">
    <source>
        <dbReference type="ARBA" id="ARBA00006994"/>
    </source>
</evidence>
<accession>A0A8B8L1I4</accession>
<dbReference type="GO" id="GO:0000956">
    <property type="term" value="P:nuclear-transcribed mRNA catabolic process"/>
    <property type="evidence" value="ECO:0007669"/>
    <property type="project" value="TreeGrafter"/>
</dbReference>
<evidence type="ECO:0000259" key="13">
    <source>
        <dbReference type="PROSITE" id="PS50158"/>
    </source>
</evidence>
<dbReference type="FunFam" id="3.40.50.12390:FF:000003">
    <property type="entry name" value="5'-3' exoribonuclease"/>
    <property type="match status" value="1"/>
</dbReference>
<dbReference type="InterPro" id="IPR017151">
    <property type="entry name" value="Xrn2/3/4"/>
</dbReference>
<dbReference type="KEGG" id="aprc:113861016"/>
<dbReference type="PANTHER" id="PTHR12341">
    <property type="entry name" value="5'-&gt;3' EXORIBONUCLEASE"/>
    <property type="match status" value="1"/>
</dbReference>
<comment type="function">
    <text evidence="9">Possesses 5'-&gt;3' exoribonuclease activity. Acts as an endogenous post-transcriptional gene silencing (PTGS) suppressor.</text>
</comment>
<dbReference type="InterPro" id="IPR036875">
    <property type="entry name" value="Znf_CCHC_sf"/>
</dbReference>
<dbReference type="Pfam" id="PF17846">
    <property type="entry name" value="XRN_M"/>
    <property type="match status" value="2"/>
</dbReference>
<dbReference type="CDD" id="cd18673">
    <property type="entry name" value="PIN_XRN1-2-like"/>
    <property type="match status" value="1"/>
</dbReference>
<keyword evidence="8 9" id="KW-0269">Exonuclease</keyword>
<dbReference type="Gene3D" id="1.25.40.1050">
    <property type="match status" value="1"/>
</dbReference>
<dbReference type="OrthoDB" id="372487at2759"/>
<evidence type="ECO:0000256" key="12">
    <source>
        <dbReference type="SAM" id="MobiDB-lite"/>
    </source>
</evidence>
<dbReference type="Pfam" id="PF00098">
    <property type="entry name" value="zf-CCHC"/>
    <property type="match status" value="1"/>
</dbReference>
<evidence type="ECO:0000256" key="6">
    <source>
        <dbReference type="ARBA" id="ARBA00022801"/>
    </source>
</evidence>
<dbReference type="RefSeq" id="XP_027349408.1">
    <property type="nucleotide sequence ID" value="XM_027493607.1"/>
</dbReference>
<sequence length="953" mass="109099">MGVPAFYRWLADRYPLSIADVVEEEPAAGDAGVNVSKPNPNGMEFDNLYLDMNGIIHPCFHPDGKPAPATYEDVFKSIFDYIDHLYSLVRPRKLLFLAIDGVAPRAKMNQQRSRRFRAAKDAAEAEAEEERLRKEFEGVMELLPSKDKPETYDSNVITPGTQFMAVLSVALQYYIQTRLNYNPGWRNTKVILSDSNVPGEGEHKIMEYIRLQRNLPGFNPNTRHCLYGLDADLIMLSLATHEVHFSILREVITFPGQQEKCYQCGQVGHLAAECRGKPGDKAEDWNPDDDTPIHKKKYQFLNIWVLREYLQYELEIPNPPFEIDFERIVDDFVFLCFFVGNDFLPHMPTLEIREGAINLLMHIYRKEFTAMGGYLTDAGEVSLDGVEHFIQSVAVYEDQIFQKRVRIQQATEINEEMKARARGEMPEEPRPSVVDKVKLGEPGYKERYYAEKFGALDLEEIDKIKKDTVQKYVEGLVWVCRYYYQGVCSWQWYYPYHYAPFASDLKDLADLEITFFLGEAFKPFDQLMGTLPASSSGALPEKYRDLMIDPSSPIFQFYPADFEIDMNGKRFAWQGVAKLPFIDEKKLLAATRKLEGTLTEEEQLRNSEMLNLLYVNRGHKLAPHILSYYQYSSEVPMHKRLPLIIDPSTSDGMNGYLWLYERNVLRTVVSSPIKGLQDIEYNQVLNIAYLNPLKHRHIPKPPDGVVMPKKILKAIDIKPFPVLWHEDNGGRRQHSRERPQVPGAIAGPQLGEAAHRLVKSSLNIKLNNTPYGSPEQLPGHHANRLRSAGPSGSGKYFGEDTNSYGQYYNHQGIITRPRYPISSNGGQDRQNLRIQDRSQHHEQYHNGKTGFYTLTMEEGARPRSYAVPSPRTPAVMLSRPPNSGPVTNLHNQFVQNLGPPIPPPKWITKAPDTNGIYARHQEAALGGAYDKHMKKVYQVKTRQPQDMPEYENQ</sequence>
<dbReference type="SMART" id="SM00343">
    <property type="entry name" value="ZnF_C2HC"/>
    <property type="match status" value="1"/>
</dbReference>
<reference evidence="14" key="1">
    <citation type="journal article" date="2019" name="Toxins">
        <title>Detection of Abrin-Like and Prepropulchellin-Like Toxin Genes and Transcripts Using Whole Genome Sequencing and Full-Length Transcript Sequencing of Abrus precatorius.</title>
        <authorList>
            <person name="Hovde B.T."/>
            <person name="Daligault H.E."/>
            <person name="Hanschen E.R."/>
            <person name="Kunde Y.A."/>
            <person name="Johnson M.B."/>
            <person name="Starkenburg S.R."/>
            <person name="Johnson S.L."/>
        </authorList>
    </citation>
    <scope>NUCLEOTIDE SEQUENCE [LARGE SCALE GENOMIC DNA]</scope>
</reference>
<dbReference type="GO" id="GO:0003723">
    <property type="term" value="F:RNA binding"/>
    <property type="evidence" value="ECO:0007669"/>
    <property type="project" value="TreeGrafter"/>
</dbReference>
<evidence type="ECO:0000256" key="2">
    <source>
        <dbReference type="ARBA" id="ARBA00022664"/>
    </source>
</evidence>
<dbReference type="InterPro" id="IPR041412">
    <property type="entry name" value="Xrn1_helical"/>
</dbReference>
<evidence type="ECO:0000313" key="15">
    <source>
        <dbReference type="RefSeq" id="XP_027349408.1"/>
    </source>
</evidence>
<name>A0A8B8L1I4_ABRPR</name>
<dbReference type="PROSITE" id="PS50158">
    <property type="entry name" value="ZF_CCHC"/>
    <property type="match status" value="1"/>
</dbReference>
<protein>
    <recommendedName>
        <fullName evidence="9">5'-3' exoribonuclease</fullName>
        <ecNumber evidence="9">3.1.13.-</ecNumber>
    </recommendedName>
</protein>
<keyword evidence="6 9" id="KW-0378">Hydrolase</keyword>
<feature type="region of interest" description="Disordered" evidence="12">
    <location>
        <begin position="771"/>
        <end position="794"/>
    </location>
</feature>
<evidence type="ECO:0000256" key="3">
    <source>
        <dbReference type="ARBA" id="ARBA00022722"/>
    </source>
</evidence>
<dbReference type="GO" id="GO:0005634">
    <property type="term" value="C:nucleus"/>
    <property type="evidence" value="ECO:0007669"/>
    <property type="project" value="InterPro"/>
</dbReference>
<feature type="coiled-coil region" evidence="11">
    <location>
        <begin position="115"/>
        <end position="142"/>
    </location>
</feature>
<organism evidence="14 15">
    <name type="scientific">Abrus precatorius</name>
    <name type="common">Indian licorice</name>
    <name type="synonym">Glycine abrus</name>
    <dbReference type="NCBI Taxonomy" id="3816"/>
    <lineage>
        <taxon>Eukaryota</taxon>
        <taxon>Viridiplantae</taxon>
        <taxon>Streptophyta</taxon>
        <taxon>Embryophyta</taxon>
        <taxon>Tracheophyta</taxon>
        <taxon>Spermatophyta</taxon>
        <taxon>Magnoliopsida</taxon>
        <taxon>eudicotyledons</taxon>
        <taxon>Gunneridae</taxon>
        <taxon>Pentapetalae</taxon>
        <taxon>rosids</taxon>
        <taxon>fabids</taxon>
        <taxon>Fabales</taxon>
        <taxon>Fabaceae</taxon>
        <taxon>Papilionoideae</taxon>
        <taxon>50 kb inversion clade</taxon>
        <taxon>NPAAA clade</taxon>
        <taxon>indigoferoid/millettioid clade</taxon>
        <taxon>Abreae</taxon>
        <taxon>Abrus</taxon>
    </lineage>
</organism>
<evidence type="ECO:0000256" key="4">
    <source>
        <dbReference type="ARBA" id="ARBA00022723"/>
    </source>
</evidence>
<evidence type="ECO:0000256" key="8">
    <source>
        <dbReference type="ARBA" id="ARBA00022839"/>
    </source>
</evidence>
<dbReference type="GO" id="GO:0010587">
    <property type="term" value="P:miRNA catabolic process"/>
    <property type="evidence" value="ECO:0007669"/>
    <property type="project" value="UniProtKB-ARBA"/>
</dbReference>
<keyword evidence="7" id="KW-0862">Zinc</keyword>
<dbReference type="PANTHER" id="PTHR12341:SF74">
    <property type="entry name" value="5'-3' EXORIBONUCLEASE 4"/>
    <property type="match status" value="1"/>
</dbReference>
<keyword evidence="14" id="KW-1185">Reference proteome</keyword>
<dbReference type="InterPro" id="IPR027073">
    <property type="entry name" value="5_3_exoribonuclease"/>
</dbReference>
<dbReference type="EC" id="3.1.13.-" evidence="9"/>
<keyword evidence="11" id="KW-0175">Coiled coil</keyword>
<proteinExistence type="inferred from homology"/>
<evidence type="ECO:0000256" key="5">
    <source>
        <dbReference type="ARBA" id="ARBA00022771"/>
    </source>
</evidence>
<feature type="domain" description="CCHC-type" evidence="13">
    <location>
        <begin position="260"/>
        <end position="275"/>
    </location>
</feature>